<dbReference type="Proteomes" id="UP000305196">
    <property type="component" value="Unassembled WGS sequence"/>
</dbReference>
<dbReference type="VEuPathDB" id="PlasmoDB:PVP01_0005780"/>
<dbReference type="AlphaFoldDB" id="A0A1G4E3D2"/>
<dbReference type="Pfam" id="PF05795">
    <property type="entry name" value="Plasmodium_Vir"/>
    <property type="match status" value="1"/>
</dbReference>
<protein>
    <submittedName>
        <fullName evidence="1">Vir protein, putative</fullName>
    </submittedName>
</protein>
<sequence>MKTIFNYVSSFPQYTDEFERNNESQSQEIMDKCRGDHHTEVCCKREYVDHCKKAVQYINLLEKKFPSNKEGGCKFIIFWAYSVVLEKKHPKLDMSTFYKELKVVYHDLFKNETCNNYIEDLDENKFQKLKTLGDLYENFEKFKTGNSYRGGKCTYASNCVNIYMEQFKNCEEENNTPFCEELEKFREKYNDFMKNKTNCEVRKILPSTRKPDIKVILFPVATLMFTPMFSCLRTKKRKVNNSNLCKENNSLRQTYESQRINSNNEAYHISYNSG</sequence>
<evidence type="ECO:0000313" key="1">
    <source>
        <dbReference type="EMBL" id="SCA60175.1"/>
    </source>
</evidence>
<proteinExistence type="predicted"/>
<gene>
    <name evidence="1" type="ORF">PVC01_000008600</name>
</gene>
<dbReference type="VEuPathDB" id="PlasmoDB:PVPAM_130007600"/>
<organism evidence="1 2">
    <name type="scientific">Plasmodium vivax</name>
    <name type="common">malaria parasite P. vivax</name>
    <dbReference type="NCBI Taxonomy" id="5855"/>
    <lineage>
        <taxon>Eukaryota</taxon>
        <taxon>Sar</taxon>
        <taxon>Alveolata</taxon>
        <taxon>Apicomplexa</taxon>
        <taxon>Aconoidasida</taxon>
        <taxon>Haemosporida</taxon>
        <taxon>Plasmodiidae</taxon>
        <taxon>Plasmodium</taxon>
        <taxon>Plasmodium (Plasmodium)</taxon>
    </lineage>
</organism>
<dbReference type="InterPro" id="IPR008780">
    <property type="entry name" value="Plasmodium_Vir"/>
</dbReference>
<evidence type="ECO:0000313" key="2">
    <source>
        <dbReference type="Proteomes" id="UP000305196"/>
    </source>
</evidence>
<accession>A0A1G4E3D2</accession>
<name>A0A1G4E3D2_PLAVI</name>
<reference evidence="1 2" key="1">
    <citation type="submission" date="2016-07" db="EMBL/GenBank/DDBJ databases">
        <authorList>
            <consortium name="Pathogen Informatics"/>
        </authorList>
    </citation>
    <scope>NUCLEOTIDE SEQUENCE [LARGE SCALE GENOMIC DNA]</scope>
</reference>
<dbReference type="VEuPathDB" id="PlasmoDB:PVX_107750"/>
<dbReference type="VEuPathDB" id="PlasmoDB:PVW1_000012100"/>
<dbReference type="EMBL" id="FLYI01000111">
    <property type="protein sequence ID" value="SCA60175.1"/>
    <property type="molecule type" value="Genomic_DNA"/>
</dbReference>